<dbReference type="AlphaFoldDB" id="A0A2A4T0L6"/>
<keyword evidence="1" id="KW-1133">Transmembrane helix</keyword>
<evidence type="ECO:0000313" key="2">
    <source>
        <dbReference type="EMBL" id="PCI27166.1"/>
    </source>
</evidence>
<comment type="caution">
    <text evidence="2">The sequence shown here is derived from an EMBL/GenBank/DDBJ whole genome shotgun (WGS) entry which is preliminary data.</text>
</comment>
<keyword evidence="1" id="KW-0812">Transmembrane</keyword>
<name>A0A2A4T0L6_9DELT</name>
<evidence type="ECO:0000256" key="1">
    <source>
        <dbReference type="SAM" id="Phobius"/>
    </source>
</evidence>
<reference evidence="3" key="1">
    <citation type="submission" date="2017-08" db="EMBL/GenBank/DDBJ databases">
        <title>A dynamic microbial community with high functional redundancy inhabits the cold, oxic subseafloor aquifer.</title>
        <authorList>
            <person name="Tully B.J."/>
            <person name="Wheat C.G."/>
            <person name="Glazer B.T."/>
            <person name="Huber J.A."/>
        </authorList>
    </citation>
    <scope>NUCLEOTIDE SEQUENCE [LARGE SCALE GENOMIC DNA]</scope>
</reference>
<dbReference type="EMBL" id="NVSR01000071">
    <property type="protein sequence ID" value="PCI27166.1"/>
    <property type="molecule type" value="Genomic_DNA"/>
</dbReference>
<accession>A0A2A4T0L6</accession>
<sequence>MLFSIFFPTTKENLIYERGIIMELIWDSWPTWFVGVFLGIALFKFLGNHRTAEVHPGMATSSEDFSMKSTFLHFRGGEAALFFTSLLTMGSFLLFSLSVARIFMDLFPS</sequence>
<evidence type="ECO:0000313" key="3">
    <source>
        <dbReference type="Proteomes" id="UP000218113"/>
    </source>
</evidence>
<proteinExistence type="predicted"/>
<protein>
    <submittedName>
        <fullName evidence="2">Uncharacterized protein</fullName>
    </submittedName>
</protein>
<feature type="transmembrane region" description="Helical" evidence="1">
    <location>
        <begin position="79"/>
        <end position="104"/>
    </location>
</feature>
<gene>
    <name evidence="2" type="ORF">COB67_09200</name>
</gene>
<keyword evidence="1" id="KW-0472">Membrane</keyword>
<organism evidence="2 3">
    <name type="scientific">SAR324 cluster bacterium</name>
    <dbReference type="NCBI Taxonomy" id="2024889"/>
    <lineage>
        <taxon>Bacteria</taxon>
        <taxon>Deltaproteobacteria</taxon>
        <taxon>SAR324 cluster</taxon>
    </lineage>
</organism>
<feature type="transmembrane region" description="Helical" evidence="1">
    <location>
        <begin position="29"/>
        <end position="46"/>
    </location>
</feature>
<dbReference type="Proteomes" id="UP000218113">
    <property type="component" value="Unassembled WGS sequence"/>
</dbReference>